<evidence type="ECO:0000313" key="1">
    <source>
        <dbReference type="EMBL" id="ACT17066.1"/>
    </source>
</evidence>
<protein>
    <recommendedName>
        <fullName evidence="2">Terminase small subunit protein</fullName>
    </recommendedName>
</protein>
<gene>
    <name evidence="1" type="ordered locus">GM21_1002</name>
</gene>
<proteinExistence type="predicted"/>
<evidence type="ECO:0008006" key="2">
    <source>
        <dbReference type="Google" id="ProtNLM"/>
    </source>
</evidence>
<dbReference type="AlphaFoldDB" id="C6E2C0"/>
<dbReference type="KEGG" id="gem:GM21_1002"/>
<dbReference type="EMBL" id="CP001661">
    <property type="protein sequence ID" value="ACT17066.1"/>
    <property type="molecule type" value="Genomic_DNA"/>
</dbReference>
<name>C6E2C0_GEOSM</name>
<organism evidence="1">
    <name type="scientific">Geobacter sp. (strain M21)</name>
    <dbReference type="NCBI Taxonomy" id="443144"/>
    <lineage>
        <taxon>Bacteria</taxon>
        <taxon>Pseudomonadati</taxon>
        <taxon>Thermodesulfobacteriota</taxon>
        <taxon>Desulfuromonadia</taxon>
        <taxon>Geobacterales</taxon>
        <taxon>Geobacteraceae</taxon>
        <taxon>Geobacter</taxon>
    </lineage>
</organism>
<dbReference type="InterPro" id="IPR048683">
    <property type="entry name" value="Sf6_terminase"/>
</dbReference>
<dbReference type="Gene3D" id="1.10.10.60">
    <property type="entry name" value="Homeodomain-like"/>
    <property type="match status" value="1"/>
</dbReference>
<accession>C6E2C0</accession>
<dbReference type="eggNOG" id="ENOG5032T8S">
    <property type="taxonomic scope" value="Bacteria"/>
</dbReference>
<reference evidence="1" key="1">
    <citation type="submission" date="2009-07" db="EMBL/GenBank/DDBJ databases">
        <title>Complete sequence of Geobacter sp. M21.</title>
        <authorList>
            <consortium name="US DOE Joint Genome Institute"/>
            <person name="Lucas S."/>
            <person name="Copeland A."/>
            <person name="Lapidus A."/>
            <person name="Glavina del Rio T."/>
            <person name="Dalin E."/>
            <person name="Tice H."/>
            <person name="Bruce D."/>
            <person name="Goodwin L."/>
            <person name="Pitluck S."/>
            <person name="Saunders E."/>
            <person name="Brettin T."/>
            <person name="Detter J.C."/>
            <person name="Han C."/>
            <person name="Larimer F."/>
            <person name="Land M."/>
            <person name="Hauser L."/>
            <person name="Kyrpides N."/>
            <person name="Ovchinnikova G."/>
            <person name="Lovley D."/>
        </authorList>
    </citation>
    <scope>NUCLEOTIDE SEQUENCE [LARGE SCALE GENOMIC DNA]</scope>
    <source>
        <strain evidence="1">M21</strain>
    </source>
</reference>
<sequence>MLGACQLPGWAEEETEGKKQGRPTLYTAEIAEEICYRIATTAKSLKRVCDEDERFPSHRTVLRWVQENSDFCHQYRIAREEQGNFLAFEGLEIIDDSSLDIAFKDDGKGGATAFVDREVIARSRERAAYRKWLASKLAPKRYGEKLDVNHDGPVSDALAALIQKVTIQPEPLLALSETYGHILEVTPEEEL</sequence>
<dbReference type="Pfam" id="PF20901">
    <property type="entry name" value="Sf6_terminase"/>
    <property type="match status" value="1"/>
</dbReference>
<dbReference type="HOGENOM" id="CLU_123874_0_0_7"/>